<gene>
    <name evidence="11" type="primary">ggt</name>
    <name evidence="11" type="ORF">NLU14_20925</name>
</gene>
<comment type="pathway">
    <text evidence="9">Sulfur metabolism; glutathione metabolism.</text>
</comment>
<dbReference type="Gene3D" id="3.60.20.40">
    <property type="match status" value="1"/>
</dbReference>
<dbReference type="GO" id="GO:0103068">
    <property type="term" value="F:leukotriene C4 gamma-glutamyl transferase activity"/>
    <property type="evidence" value="ECO:0007669"/>
    <property type="project" value="UniProtKB-EC"/>
</dbReference>
<comment type="PTM">
    <text evidence="9">Cleaved by autocatalysis into a large and a small subunit.</text>
</comment>
<evidence type="ECO:0000256" key="8">
    <source>
        <dbReference type="ARBA" id="ARBA00047417"/>
    </source>
</evidence>
<comment type="caution">
    <text evidence="11">The sequence shown here is derived from an EMBL/GenBank/DDBJ whole genome shotgun (WGS) entry which is preliminary data.</text>
</comment>
<proteinExistence type="inferred from homology"/>
<dbReference type="EC" id="3.4.19.13" evidence="9"/>
<dbReference type="InterPro" id="IPR043138">
    <property type="entry name" value="GGT_lsub"/>
</dbReference>
<evidence type="ECO:0000256" key="9">
    <source>
        <dbReference type="RuleBase" id="RU368036"/>
    </source>
</evidence>
<evidence type="ECO:0000256" key="7">
    <source>
        <dbReference type="ARBA" id="ARBA00023315"/>
    </source>
</evidence>
<dbReference type="PRINTS" id="PR01210">
    <property type="entry name" value="GGTRANSPTASE"/>
</dbReference>
<evidence type="ECO:0000256" key="2">
    <source>
        <dbReference type="ARBA" id="ARBA00001089"/>
    </source>
</evidence>
<protein>
    <recommendedName>
        <fullName evidence="9">Glutathione hydrolase proenzyme</fullName>
        <ecNumber evidence="9">2.3.2.2</ecNumber>
        <ecNumber evidence="9">3.4.19.13</ecNumber>
    </recommendedName>
    <component>
        <recommendedName>
            <fullName evidence="9">Glutathione hydrolase large chain</fullName>
        </recommendedName>
    </component>
    <component>
        <recommendedName>
            <fullName evidence="9">Glutathione hydrolase small chain</fullName>
        </recommendedName>
    </component>
</protein>
<dbReference type="InterPro" id="IPR043137">
    <property type="entry name" value="GGT_ssub_C"/>
</dbReference>
<comment type="catalytic activity">
    <reaction evidence="8 9">
        <text>an N-terminal (5-L-glutamyl)-[peptide] + an alpha-amino acid = 5-L-glutamyl amino acid + an N-terminal L-alpha-aminoacyl-[peptide]</text>
        <dbReference type="Rhea" id="RHEA:23904"/>
        <dbReference type="Rhea" id="RHEA-COMP:9780"/>
        <dbReference type="Rhea" id="RHEA-COMP:9795"/>
        <dbReference type="ChEBI" id="CHEBI:77644"/>
        <dbReference type="ChEBI" id="CHEBI:78597"/>
        <dbReference type="ChEBI" id="CHEBI:78599"/>
        <dbReference type="ChEBI" id="CHEBI:78608"/>
        <dbReference type="EC" id="2.3.2.2"/>
    </reaction>
</comment>
<organism evidence="11 12">
    <name type="scientific">Marinobacter iranensis</name>
    <dbReference type="NCBI Taxonomy" id="2962607"/>
    <lineage>
        <taxon>Bacteria</taxon>
        <taxon>Pseudomonadati</taxon>
        <taxon>Pseudomonadota</taxon>
        <taxon>Gammaproteobacteria</taxon>
        <taxon>Pseudomonadales</taxon>
        <taxon>Marinobacteraceae</taxon>
        <taxon>Marinobacter</taxon>
    </lineage>
</organism>
<dbReference type="InterPro" id="IPR000101">
    <property type="entry name" value="GGT_peptidase"/>
</dbReference>
<sequence length="592" mass="62681">MKKRLLTISFCLSLGVPAAWATDLPQAQTTEREMVVTANPLATAAGAKILKNGGTAADAMIAVQTMLSLVEPQSSGLGGGAFIVYYDAETGTTTTIDARETAPAAVDEALFLNEEGNSISFLDAWQSGLSVGVPGVPRMMEYMHTQYGRLPWQRLFVPAITQAQKGFSLTQRTSEQVAGLLARNASCEDRLFFRDPTAFNYFVDSETCEAKPAGTHIKNKDYAETLKRLARDGADTFYTGAIAQDIVSAVQNDPNIPGSMSLTDLADYQVIERPPVCILYRGNNVCGMGPPSSGGLAVGQIMGVLENFDLAGKNPLDEEVVHLFTQAMRIAFADRNKYVGDSDFITVPVEGMLDKQYLETRAALIGENDLGVVDPGTPPGVFDPSAPGMNEPGAGTSHVSIVDRFGNALSMTTTIESSFGNGVMVAGRGFLLNNQLTDFNFQPTSSTGELIANRVQPGKRPRSSMAPTIVLDLDGQVSLVTGSPGGSRIIGYTAKTVMNVFDFGLDPQEAINVPHYQNTNSGSSTSATVLEAPIPGVTLDYDVAALESNLEEGRGHAVGVTTLNSGLSLIQVTPSGLVGGADMRRDGAIGGR</sequence>
<evidence type="ECO:0000256" key="3">
    <source>
        <dbReference type="ARBA" id="ARBA00009381"/>
    </source>
</evidence>
<keyword evidence="9" id="KW-0317">Glutathione biosynthesis</keyword>
<feature type="signal peptide" evidence="10">
    <location>
        <begin position="1"/>
        <end position="21"/>
    </location>
</feature>
<accession>A0ABT5YGL6</accession>
<dbReference type="EC" id="2.3.2.2" evidence="9"/>
<comment type="similarity">
    <text evidence="3 9">Belongs to the gamma-glutamyltransferase family.</text>
</comment>
<evidence type="ECO:0000256" key="10">
    <source>
        <dbReference type="SAM" id="SignalP"/>
    </source>
</evidence>
<evidence type="ECO:0000256" key="5">
    <source>
        <dbReference type="ARBA" id="ARBA00022801"/>
    </source>
</evidence>
<dbReference type="SUPFAM" id="SSF56235">
    <property type="entry name" value="N-terminal nucleophile aminohydrolases (Ntn hydrolases)"/>
    <property type="match status" value="1"/>
</dbReference>
<keyword evidence="12" id="KW-1185">Reference proteome</keyword>
<keyword evidence="10" id="KW-0732">Signal</keyword>
<comment type="catalytic activity">
    <reaction evidence="1 9">
        <text>an S-substituted glutathione + H2O = an S-substituted L-cysteinylglycine + L-glutamate</text>
        <dbReference type="Rhea" id="RHEA:59468"/>
        <dbReference type="ChEBI" id="CHEBI:15377"/>
        <dbReference type="ChEBI" id="CHEBI:29985"/>
        <dbReference type="ChEBI" id="CHEBI:90779"/>
        <dbReference type="ChEBI" id="CHEBI:143103"/>
        <dbReference type="EC" id="3.4.19.13"/>
    </reaction>
</comment>
<dbReference type="Proteomes" id="UP001143391">
    <property type="component" value="Unassembled WGS sequence"/>
</dbReference>
<keyword evidence="5 9" id="KW-0378">Hydrolase</keyword>
<keyword evidence="4 9" id="KW-0808">Transferase</keyword>
<comment type="subunit">
    <text evidence="9">This enzyme consists of two polypeptide chains, which are synthesized in precursor form from a single polypeptide.</text>
</comment>
<reference evidence="11" key="1">
    <citation type="submission" date="2022-07" db="EMBL/GenBank/DDBJ databases">
        <title>Marinobacter iranensis a new bacterium isolate from a hipersaline lake in Iran.</title>
        <authorList>
            <person name="Mohammad A.M.A."/>
            <person name="Cristina S.-P."/>
            <person name="Antonio V."/>
        </authorList>
    </citation>
    <scope>NUCLEOTIDE SEQUENCE</scope>
    <source>
        <strain evidence="11">71-i</strain>
    </source>
</reference>
<dbReference type="InterPro" id="IPR029055">
    <property type="entry name" value="Ntn_hydrolases_N"/>
</dbReference>
<dbReference type="InterPro" id="IPR051792">
    <property type="entry name" value="GGT_bact"/>
</dbReference>
<dbReference type="EMBL" id="JANCMW010000020">
    <property type="protein sequence ID" value="MDF0752696.1"/>
    <property type="molecule type" value="Genomic_DNA"/>
</dbReference>
<dbReference type="NCBIfam" id="TIGR00066">
    <property type="entry name" value="g_glut_trans"/>
    <property type="match status" value="1"/>
</dbReference>
<comment type="catalytic activity">
    <reaction evidence="2 9">
        <text>glutathione + H2O = L-cysteinylglycine + L-glutamate</text>
        <dbReference type="Rhea" id="RHEA:28807"/>
        <dbReference type="ChEBI" id="CHEBI:15377"/>
        <dbReference type="ChEBI" id="CHEBI:29985"/>
        <dbReference type="ChEBI" id="CHEBI:57925"/>
        <dbReference type="ChEBI" id="CHEBI:61694"/>
        <dbReference type="EC" id="3.4.19.13"/>
    </reaction>
</comment>
<dbReference type="PANTHER" id="PTHR43199">
    <property type="entry name" value="GLUTATHIONE HYDROLASE"/>
    <property type="match status" value="1"/>
</dbReference>
<feature type="chain" id="PRO_5045722480" description="Glutathione hydrolase proenzyme" evidence="10">
    <location>
        <begin position="22"/>
        <end position="592"/>
    </location>
</feature>
<dbReference type="Gene3D" id="1.10.246.130">
    <property type="match status" value="1"/>
</dbReference>
<dbReference type="RefSeq" id="WP_275710267.1">
    <property type="nucleotide sequence ID" value="NZ_JANCMW010000020.1"/>
</dbReference>
<evidence type="ECO:0000256" key="6">
    <source>
        <dbReference type="ARBA" id="ARBA00023145"/>
    </source>
</evidence>
<evidence type="ECO:0000256" key="4">
    <source>
        <dbReference type="ARBA" id="ARBA00022679"/>
    </source>
</evidence>
<evidence type="ECO:0000256" key="1">
    <source>
        <dbReference type="ARBA" id="ARBA00001049"/>
    </source>
</evidence>
<keyword evidence="7 9" id="KW-0012">Acyltransferase</keyword>
<evidence type="ECO:0000313" key="11">
    <source>
        <dbReference type="EMBL" id="MDF0752696.1"/>
    </source>
</evidence>
<dbReference type="PANTHER" id="PTHR43199:SF1">
    <property type="entry name" value="GLUTATHIONE HYDROLASE PROENZYME"/>
    <property type="match status" value="1"/>
</dbReference>
<evidence type="ECO:0000313" key="12">
    <source>
        <dbReference type="Proteomes" id="UP001143391"/>
    </source>
</evidence>
<name>A0ABT5YGL6_9GAMM</name>
<dbReference type="Pfam" id="PF01019">
    <property type="entry name" value="G_glu_transpept"/>
    <property type="match status" value="1"/>
</dbReference>
<keyword evidence="6 9" id="KW-0865">Zymogen</keyword>